<dbReference type="Pfam" id="PF02634">
    <property type="entry name" value="FdhD-NarQ"/>
    <property type="match status" value="1"/>
</dbReference>
<dbReference type="SUPFAM" id="SSF53927">
    <property type="entry name" value="Cytidine deaminase-like"/>
    <property type="match status" value="1"/>
</dbReference>
<reference evidence="3 4" key="1">
    <citation type="journal article" date="2012" name="PLoS ONE">
        <title>The genome characteristics and predicted function of methyl-group oxidation pathway in the obligate aceticlastic methanogens, Methanosaeta spp.</title>
        <authorList>
            <person name="Zhu J."/>
            <person name="Zheng H."/>
            <person name="Ai G."/>
            <person name="Zhang G."/>
            <person name="Liu D."/>
            <person name="Liu X."/>
            <person name="Dong X."/>
        </authorList>
    </citation>
    <scope>NUCLEOTIDE SEQUENCE [LARGE SCALE GENOMIC DNA]</scope>
    <source>
        <strain evidence="3 4">6Ac</strain>
    </source>
</reference>
<dbReference type="PIRSF" id="PIRSF015626">
    <property type="entry name" value="FdhD"/>
    <property type="match status" value="1"/>
</dbReference>
<keyword evidence="4" id="KW-1185">Reference proteome</keyword>
<dbReference type="InterPro" id="IPR003786">
    <property type="entry name" value="FdhD"/>
</dbReference>
<dbReference type="GO" id="GO:0016783">
    <property type="term" value="F:sulfurtransferase activity"/>
    <property type="evidence" value="ECO:0007669"/>
    <property type="project" value="InterPro"/>
</dbReference>
<dbReference type="OrthoDB" id="57189at2157"/>
<dbReference type="HOGENOM" id="CLU_056887_4_2_2"/>
<keyword evidence="2" id="KW-0501">Molybdenum cofactor biosynthesis</keyword>
<evidence type="ECO:0000256" key="2">
    <source>
        <dbReference type="ARBA" id="ARBA00023150"/>
    </source>
</evidence>
<name>G7WRG4_METH6</name>
<dbReference type="GeneID" id="25395453"/>
<sequence length="239" mass="25513">MKYQPFRALRFDGGEAFEVEERMPKEVELEIFANGVLIGRATITPSQEKEFVAGHLRYRGLIEDGSEILRLSVEGGRAEASTGAAAARPSRRFLPGGPGAAAGPVGAVRAGWILANLESTLASQLYEKTGGTHTSSLCSGEEILATAEDFGRLNTLEKIFGWAILAGVDLGRCYAVTSGRITGKTVEKASRFGVPIVASKGAVTTLAVEMAEDWGMTLVGFARQGRMNVYTGRDRVTPD</sequence>
<accession>G7WRG4</accession>
<proteinExistence type="predicted"/>
<dbReference type="PANTHER" id="PTHR30592">
    <property type="entry name" value="FORMATE DEHYDROGENASE"/>
    <property type="match status" value="1"/>
</dbReference>
<dbReference type="GO" id="GO:0006777">
    <property type="term" value="P:Mo-molybdopterin cofactor biosynthetic process"/>
    <property type="evidence" value="ECO:0007669"/>
    <property type="project" value="UniProtKB-KW"/>
</dbReference>
<dbReference type="InterPro" id="IPR016193">
    <property type="entry name" value="Cytidine_deaminase-like"/>
</dbReference>
<dbReference type="KEGG" id="mhi:Mhar_2355"/>
<dbReference type="STRING" id="1110509.Mhar_2355"/>
<evidence type="ECO:0000313" key="4">
    <source>
        <dbReference type="Proteomes" id="UP000005877"/>
    </source>
</evidence>
<evidence type="ECO:0000256" key="1">
    <source>
        <dbReference type="ARBA" id="ARBA00022490"/>
    </source>
</evidence>
<dbReference type="PATRIC" id="fig|1110509.7.peg.2604"/>
<evidence type="ECO:0000313" key="3">
    <source>
        <dbReference type="EMBL" id="AET65705.1"/>
    </source>
</evidence>
<dbReference type="Gene3D" id="3.40.140.10">
    <property type="entry name" value="Cytidine Deaminase, domain 2"/>
    <property type="match status" value="1"/>
</dbReference>
<dbReference type="Proteomes" id="UP000005877">
    <property type="component" value="Chromosome"/>
</dbReference>
<keyword evidence="1" id="KW-0963">Cytoplasm</keyword>
<protein>
    <submittedName>
        <fullName evidence="3">Formate dehydrogenase family accessory protein FdhD</fullName>
    </submittedName>
</protein>
<dbReference type="EMBL" id="CP003117">
    <property type="protein sequence ID" value="AET65705.1"/>
    <property type="molecule type" value="Genomic_DNA"/>
</dbReference>
<organism evidence="3 4">
    <name type="scientific">Methanothrix harundinacea (strain 6Ac)</name>
    <name type="common">Methanosaeta harundinacea</name>
    <dbReference type="NCBI Taxonomy" id="1110509"/>
    <lineage>
        <taxon>Archaea</taxon>
        <taxon>Methanobacteriati</taxon>
        <taxon>Methanobacteriota</taxon>
        <taxon>Stenosarchaea group</taxon>
        <taxon>Methanomicrobia</taxon>
        <taxon>Methanotrichales</taxon>
        <taxon>Methanotrichaceae</taxon>
        <taxon>Methanothrix</taxon>
    </lineage>
</organism>
<dbReference type="PANTHER" id="PTHR30592:SF1">
    <property type="entry name" value="SULFUR CARRIER PROTEIN FDHD"/>
    <property type="match status" value="1"/>
</dbReference>
<dbReference type="AlphaFoldDB" id="G7WRG4"/>
<gene>
    <name evidence="3" type="ordered locus">Mhar_2355</name>
</gene>
<dbReference type="RefSeq" id="WP_014587881.1">
    <property type="nucleotide sequence ID" value="NC_017527.1"/>
</dbReference>
<dbReference type="Gene3D" id="3.10.20.10">
    <property type="match status" value="1"/>
</dbReference>